<feature type="transmembrane region" description="Helical" evidence="7">
    <location>
        <begin position="269"/>
        <end position="295"/>
    </location>
</feature>
<evidence type="ECO:0000256" key="6">
    <source>
        <dbReference type="ARBA" id="ARBA00023136"/>
    </source>
</evidence>
<comment type="caution">
    <text evidence="10">The sequence shown here is derived from an EMBL/GenBank/DDBJ whole genome shotgun (WGS) entry which is preliminary data.</text>
</comment>
<dbReference type="Proteomes" id="UP001596058">
    <property type="component" value="Unassembled WGS sequence"/>
</dbReference>
<feature type="domain" description="ABC transmembrane type-1" evidence="9">
    <location>
        <begin position="133"/>
        <end position="338"/>
    </location>
</feature>
<evidence type="ECO:0000256" key="8">
    <source>
        <dbReference type="SAM" id="MobiDB-lite"/>
    </source>
</evidence>
<evidence type="ECO:0000256" key="3">
    <source>
        <dbReference type="ARBA" id="ARBA00022475"/>
    </source>
</evidence>
<dbReference type="Pfam" id="PF00528">
    <property type="entry name" value="BPD_transp_1"/>
    <property type="match status" value="1"/>
</dbReference>
<protein>
    <submittedName>
        <fullName evidence="10">ABC transporter permease</fullName>
    </submittedName>
</protein>
<keyword evidence="11" id="KW-1185">Reference proteome</keyword>
<evidence type="ECO:0000256" key="1">
    <source>
        <dbReference type="ARBA" id="ARBA00004651"/>
    </source>
</evidence>
<feature type="compositionally biased region" description="Pro residues" evidence="8">
    <location>
        <begin position="1"/>
        <end position="18"/>
    </location>
</feature>
<dbReference type="CDD" id="cd06261">
    <property type="entry name" value="TM_PBP2"/>
    <property type="match status" value="1"/>
</dbReference>
<feature type="transmembrane region" description="Helical" evidence="7">
    <location>
        <begin position="50"/>
        <end position="68"/>
    </location>
</feature>
<keyword evidence="5 7" id="KW-1133">Transmembrane helix</keyword>
<dbReference type="Gene3D" id="1.10.3720.10">
    <property type="entry name" value="MetI-like"/>
    <property type="match status" value="1"/>
</dbReference>
<organism evidence="10 11">
    <name type="scientific">Nonomuraea insulae</name>
    <dbReference type="NCBI Taxonomy" id="1616787"/>
    <lineage>
        <taxon>Bacteria</taxon>
        <taxon>Bacillati</taxon>
        <taxon>Actinomycetota</taxon>
        <taxon>Actinomycetes</taxon>
        <taxon>Streptosporangiales</taxon>
        <taxon>Streptosporangiaceae</taxon>
        <taxon>Nonomuraea</taxon>
    </lineage>
</organism>
<dbReference type="InterPro" id="IPR035906">
    <property type="entry name" value="MetI-like_sf"/>
</dbReference>
<evidence type="ECO:0000256" key="5">
    <source>
        <dbReference type="ARBA" id="ARBA00022989"/>
    </source>
</evidence>
<accession>A0ABW1CTK9</accession>
<feature type="transmembrane region" description="Helical" evidence="7">
    <location>
        <begin position="137"/>
        <end position="163"/>
    </location>
</feature>
<comment type="subcellular location">
    <subcellularLocation>
        <location evidence="1 7">Cell membrane</location>
        <topology evidence="1 7">Multi-pass membrane protein</topology>
    </subcellularLocation>
</comment>
<evidence type="ECO:0000313" key="10">
    <source>
        <dbReference type="EMBL" id="MFC5828300.1"/>
    </source>
</evidence>
<feature type="transmembrane region" description="Helical" evidence="7">
    <location>
        <begin position="175"/>
        <end position="199"/>
    </location>
</feature>
<evidence type="ECO:0000256" key="7">
    <source>
        <dbReference type="RuleBase" id="RU363032"/>
    </source>
</evidence>
<dbReference type="InterPro" id="IPR000515">
    <property type="entry name" value="MetI-like"/>
</dbReference>
<comment type="similarity">
    <text evidence="7">Belongs to the binding-protein-dependent transport system permease family.</text>
</comment>
<dbReference type="Pfam" id="PF19300">
    <property type="entry name" value="BPD_transp_1_N"/>
    <property type="match status" value="1"/>
</dbReference>
<dbReference type="PANTHER" id="PTHR43163:SF6">
    <property type="entry name" value="DIPEPTIDE TRANSPORT SYSTEM PERMEASE PROTEIN DPPB-RELATED"/>
    <property type="match status" value="1"/>
</dbReference>
<sequence length="350" mass="36040">MAIPPTATPGPGPGPVPGSAPGLASGPADPTPARRLSPRTTFLLRRSGRALVSLGVVVAATFLVVHLVPGDPVRAALGPSATPELVQRTRMELGLDKPALQQFADYLSGLLRGDLGVSLRSHRPVSATLAERFPTTLTLACLAFLVAALGAVPIGVATAVSAWNGRRRTLHAGVSWLLGALIAVPNFLLAVGLIALFGITLNALPVAGWGGAAEAPLPVAALAIGPMAYLARIVHVEMLAVLGTPYMTTARSKRLPARLLYLRHALPNMITAALATGGLILTGLVAGTVLIEAVFVIPGLGSTIVSSITAKDYPMIQGVVLVYAILVLVLNLLIDLVLATLDPRSSIMEG</sequence>
<name>A0ABW1CTK9_9ACTN</name>
<evidence type="ECO:0000313" key="11">
    <source>
        <dbReference type="Proteomes" id="UP001596058"/>
    </source>
</evidence>
<gene>
    <name evidence="10" type="ORF">ACFPZ3_30905</name>
</gene>
<keyword evidence="6 7" id="KW-0472">Membrane</keyword>
<dbReference type="EMBL" id="JBHSPA010000036">
    <property type="protein sequence ID" value="MFC5828300.1"/>
    <property type="molecule type" value="Genomic_DNA"/>
</dbReference>
<evidence type="ECO:0000259" key="9">
    <source>
        <dbReference type="PROSITE" id="PS50928"/>
    </source>
</evidence>
<feature type="compositionally biased region" description="Low complexity" evidence="8">
    <location>
        <begin position="19"/>
        <end position="28"/>
    </location>
</feature>
<reference evidence="11" key="1">
    <citation type="journal article" date="2019" name="Int. J. Syst. Evol. Microbiol.">
        <title>The Global Catalogue of Microorganisms (GCM) 10K type strain sequencing project: providing services to taxonomists for standard genome sequencing and annotation.</title>
        <authorList>
            <consortium name="The Broad Institute Genomics Platform"/>
            <consortium name="The Broad Institute Genome Sequencing Center for Infectious Disease"/>
            <person name="Wu L."/>
            <person name="Ma J."/>
        </authorList>
    </citation>
    <scope>NUCLEOTIDE SEQUENCE [LARGE SCALE GENOMIC DNA]</scope>
    <source>
        <strain evidence="11">CCUG 53903</strain>
    </source>
</reference>
<evidence type="ECO:0000256" key="2">
    <source>
        <dbReference type="ARBA" id="ARBA00022448"/>
    </source>
</evidence>
<keyword evidence="3" id="KW-1003">Cell membrane</keyword>
<dbReference type="InterPro" id="IPR045621">
    <property type="entry name" value="BPD_transp_1_N"/>
</dbReference>
<dbReference type="RefSeq" id="WP_379517804.1">
    <property type="nucleotide sequence ID" value="NZ_JBHSPA010000036.1"/>
</dbReference>
<dbReference type="SUPFAM" id="SSF161098">
    <property type="entry name" value="MetI-like"/>
    <property type="match status" value="1"/>
</dbReference>
<keyword evidence="2 7" id="KW-0813">Transport</keyword>
<proteinExistence type="inferred from homology"/>
<keyword evidence="4 7" id="KW-0812">Transmembrane</keyword>
<feature type="transmembrane region" description="Helical" evidence="7">
    <location>
        <begin position="219"/>
        <end position="248"/>
    </location>
</feature>
<feature type="region of interest" description="Disordered" evidence="8">
    <location>
        <begin position="1"/>
        <end position="36"/>
    </location>
</feature>
<evidence type="ECO:0000256" key="4">
    <source>
        <dbReference type="ARBA" id="ARBA00022692"/>
    </source>
</evidence>
<dbReference type="PROSITE" id="PS50928">
    <property type="entry name" value="ABC_TM1"/>
    <property type="match status" value="1"/>
</dbReference>
<dbReference type="PANTHER" id="PTHR43163">
    <property type="entry name" value="DIPEPTIDE TRANSPORT SYSTEM PERMEASE PROTEIN DPPB-RELATED"/>
    <property type="match status" value="1"/>
</dbReference>
<feature type="transmembrane region" description="Helical" evidence="7">
    <location>
        <begin position="315"/>
        <end position="338"/>
    </location>
</feature>